<dbReference type="InterPro" id="IPR023214">
    <property type="entry name" value="HAD_sf"/>
</dbReference>
<dbReference type="AlphaFoldDB" id="A0A087DU19"/>
<evidence type="ECO:0000313" key="1">
    <source>
        <dbReference type="EMBL" id="KFI99019.1"/>
    </source>
</evidence>
<dbReference type="Pfam" id="PF08282">
    <property type="entry name" value="Hydrolase_3"/>
    <property type="match status" value="1"/>
</dbReference>
<dbReference type="GO" id="GO:0016791">
    <property type="term" value="F:phosphatase activity"/>
    <property type="evidence" value="ECO:0007669"/>
    <property type="project" value="UniProtKB-ARBA"/>
</dbReference>
<keyword evidence="1" id="KW-0413">Isomerase</keyword>
<dbReference type="PANTHER" id="PTHR10000:SF25">
    <property type="entry name" value="PHOSPHATASE YKRA-RELATED"/>
    <property type="match status" value="1"/>
</dbReference>
<keyword evidence="2" id="KW-1185">Reference proteome</keyword>
<comment type="caution">
    <text evidence="1">The sequence shown here is derived from an EMBL/GenBank/DDBJ whole genome shotgun (WGS) entry which is preliminary data.</text>
</comment>
<dbReference type="OrthoDB" id="3180855at2"/>
<dbReference type="EMBL" id="JGZR01000016">
    <property type="protein sequence ID" value="KFI99019.1"/>
    <property type="molecule type" value="Genomic_DNA"/>
</dbReference>
<dbReference type="InterPro" id="IPR006379">
    <property type="entry name" value="HAD-SF_hydro_IIB"/>
</dbReference>
<dbReference type="GO" id="GO:0005829">
    <property type="term" value="C:cytosol"/>
    <property type="evidence" value="ECO:0007669"/>
    <property type="project" value="TreeGrafter"/>
</dbReference>
<dbReference type="NCBIfam" id="TIGR01484">
    <property type="entry name" value="HAD-SF-IIB"/>
    <property type="match status" value="1"/>
</dbReference>
<dbReference type="Gene3D" id="3.30.1240.10">
    <property type="match status" value="1"/>
</dbReference>
<proteinExistence type="predicted"/>
<dbReference type="GO" id="GO:0003755">
    <property type="term" value="F:peptidyl-prolyl cis-trans isomerase activity"/>
    <property type="evidence" value="ECO:0007669"/>
    <property type="project" value="UniProtKB-EC"/>
</dbReference>
<dbReference type="STRING" id="77635.BISU_2220"/>
<sequence>MNIDAIVFFDLDGTLCPDNDLQVPPEVVAAFSGFRERRILPIIASGRSLYEVRPLLKKLNVDSYILANGCYVVFQGTVIQDYRLPAAIIEEVVRTARRHNQDVGFFNQAGYAVTGINSLTKQHIGSMKLADTQINPDFYQTHGVNFLNIYLPAPQERIYQDAFNDRLAFVRYAPLAVDVLPFAVSKSQAIDKLLAAGKVLGIPTYAFGDQNNDLSMFANVDYGIAMNHATAELQGVASYVAATDSGVLEGLQHYQLC</sequence>
<accession>A0A087DU19</accession>
<dbReference type="Gene3D" id="3.40.50.1000">
    <property type="entry name" value="HAD superfamily/HAD-like"/>
    <property type="match status" value="1"/>
</dbReference>
<dbReference type="eggNOG" id="COG0561">
    <property type="taxonomic scope" value="Bacteria"/>
</dbReference>
<name>A0A087DU19_9BIFI</name>
<dbReference type="PROSITE" id="PS01229">
    <property type="entry name" value="COF_2"/>
    <property type="match status" value="1"/>
</dbReference>
<dbReference type="SUPFAM" id="SSF56784">
    <property type="entry name" value="HAD-like"/>
    <property type="match status" value="1"/>
</dbReference>
<dbReference type="Proteomes" id="UP000029055">
    <property type="component" value="Unassembled WGS sequence"/>
</dbReference>
<reference evidence="1 2" key="1">
    <citation type="submission" date="2014-03" db="EMBL/GenBank/DDBJ databases">
        <title>Genomics of Bifidobacteria.</title>
        <authorList>
            <person name="Ventura M."/>
            <person name="Milani C."/>
            <person name="Lugli G.A."/>
        </authorList>
    </citation>
    <scope>NUCLEOTIDE SEQUENCE [LARGE SCALE GENOMIC DNA]</scope>
    <source>
        <strain evidence="1 2">LMG 11597</strain>
    </source>
</reference>
<dbReference type="InterPro" id="IPR036412">
    <property type="entry name" value="HAD-like_sf"/>
</dbReference>
<organism evidence="1 2">
    <name type="scientific">Bifidobacterium subtile</name>
    <dbReference type="NCBI Taxonomy" id="77635"/>
    <lineage>
        <taxon>Bacteria</taxon>
        <taxon>Bacillati</taxon>
        <taxon>Actinomycetota</taxon>
        <taxon>Actinomycetes</taxon>
        <taxon>Bifidobacteriales</taxon>
        <taxon>Bifidobacteriaceae</taxon>
        <taxon>Bifidobacterium</taxon>
    </lineage>
</organism>
<keyword evidence="1" id="KW-0378">Hydrolase</keyword>
<dbReference type="RefSeq" id="WP_033502958.1">
    <property type="nucleotide sequence ID" value="NZ_CP062939.1"/>
</dbReference>
<dbReference type="GO" id="GO:0000287">
    <property type="term" value="F:magnesium ion binding"/>
    <property type="evidence" value="ECO:0007669"/>
    <property type="project" value="TreeGrafter"/>
</dbReference>
<gene>
    <name evidence="1" type="ORF">BISU_2220</name>
</gene>
<dbReference type="PANTHER" id="PTHR10000">
    <property type="entry name" value="PHOSPHOSERINE PHOSPHATASE"/>
    <property type="match status" value="1"/>
</dbReference>
<evidence type="ECO:0000313" key="2">
    <source>
        <dbReference type="Proteomes" id="UP000029055"/>
    </source>
</evidence>
<dbReference type="EC" id="5.2.1.8" evidence="1"/>
<protein>
    <submittedName>
        <fullName evidence="1">Hydrolase, HAD superfamily, Cof family</fullName>
        <ecNumber evidence="1">5.2.1.8</ecNumber>
    </submittedName>
</protein>